<dbReference type="AlphaFoldDB" id="A0A0G4HIB3"/>
<feature type="compositionally biased region" description="Acidic residues" evidence="1">
    <location>
        <begin position="639"/>
        <end position="652"/>
    </location>
</feature>
<feature type="region of interest" description="Disordered" evidence="1">
    <location>
        <begin position="884"/>
        <end position="920"/>
    </location>
</feature>
<evidence type="ECO:0000313" key="2">
    <source>
        <dbReference type="EMBL" id="CEM43888.1"/>
    </source>
</evidence>
<dbReference type="SUPFAM" id="SSF48403">
    <property type="entry name" value="Ankyrin repeat"/>
    <property type="match status" value="1"/>
</dbReference>
<dbReference type="Gene3D" id="1.25.40.20">
    <property type="entry name" value="Ankyrin repeat-containing domain"/>
    <property type="match status" value="2"/>
</dbReference>
<reference evidence="2" key="1">
    <citation type="submission" date="2014-11" db="EMBL/GenBank/DDBJ databases">
        <authorList>
            <person name="Otto D Thomas"/>
            <person name="Naeem Raeece"/>
        </authorList>
    </citation>
    <scope>NUCLEOTIDE SEQUENCE</scope>
</reference>
<evidence type="ECO:0000256" key="1">
    <source>
        <dbReference type="SAM" id="MobiDB-lite"/>
    </source>
</evidence>
<protein>
    <submittedName>
        <fullName evidence="2">Uncharacterized protein</fullName>
    </submittedName>
</protein>
<dbReference type="EMBL" id="CDMZ01002787">
    <property type="protein sequence ID" value="CEM43888.1"/>
    <property type="molecule type" value="Genomic_DNA"/>
</dbReference>
<feature type="region of interest" description="Disordered" evidence="1">
    <location>
        <begin position="618"/>
        <end position="654"/>
    </location>
</feature>
<sequence length="920" mass="102584">MGECGLKVLLEAEWVSDLSVLLAISRVNKEGDTNGRIFARFKQVFFTDISVTKPRDTPKFHRFIFCFLLERGKNAGDGLYLNFLGDLIKNGLLGTNHVYPEMRWPYTEPHDRTLIAITSERMSSWGLDFLPSLCKVLDLLLEAGGRLDVRLTDEGLTPLHTAASVFALIGENLAKDNRGDASFEAIQRKVAETAHKQRMLRWREEEMELSGAKEGPALAVSNGTPVSSRGTRTWFVGEANALQSAVTWNGLSFVRTVAATDPSLLEEPCRVPFSQDSNGDSILHVLAGSPKKLKDNYKQAQSVIIYAMPKWTERQQEGGGPGQAGAVHLSDLDDAETAVDAPIAMPPAAAAAAAGSNFVAAAETGGANSIVVPSSPFLLQLVRLRNKKGESALHVALIPEMIELLLDAGAESDARDNCGVHWMDTLASRMIEAPTVSLPILSQILMRLVRRFSVPLDRVYAVLTEFIVLKRMNKEAQQPLPTPMQAAVVGSGGNGTGTEGQVRLYPFHVTCRNCDKSWGDALINLLPVSNLKNNLKRKQRQEQRAGQAASFQWVYAKDPEGCSVLHYPAVLNNPTFLKRLLNKTGADNEADWGTDRDGRSPYQVCLDLLASCAREMQTAKKKNEKKKQNYEDREREEGEIFSDEEEEEDEESPVVAEGDFWLPRDKHLMHRPNHPEKEYVCAVRGRPMTSHGYVRAVMQRWEHGTGGVALAFLVDEDDPIPYRGPHAENAKEPYETLSLWRQLATVRVPRKTTGSTFERCQHDWRRRGERIPSTFEDDCYSIMRVAILSGHPYQVKAHMEANVRMRFAKPDTTGPEWVATKEKITLHCDPGKDFRLLWQRLCKEGDLEFMAPEVSTLRDRMLDGSFLGDKEQIDQAMSFPLRAQYPSHASVRSADDSSIHSLPASKKSKPGQKKKKEAGR</sequence>
<organism evidence="2">
    <name type="scientific">Chromera velia CCMP2878</name>
    <dbReference type="NCBI Taxonomy" id="1169474"/>
    <lineage>
        <taxon>Eukaryota</taxon>
        <taxon>Sar</taxon>
        <taxon>Alveolata</taxon>
        <taxon>Colpodellida</taxon>
        <taxon>Chromeraceae</taxon>
        <taxon>Chromera</taxon>
    </lineage>
</organism>
<proteinExistence type="predicted"/>
<name>A0A0G4HIB3_9ALVE</name>
<feature type="compositionally biased region" description="Basic and acidic residues" evidence="1">
    <location>
        <begin position="626"/>
        <end position="638"/>
    </location>
</feature>
<dbReference type="VEuPathDB" id="CryptoDB:Cvel_6971"/>
<gene>
    <name evidence="2" type="ORF">Cvel_6971</name>
</gene>
<accession>A0A0G4HIB3</accession>
<dbReference type="InterPro" id="IPR036770">
    <property type="entry name" value="Ankyrin_rpt-contain_sf"/>
</dbReference>
<feature type="compositionally biased region" description="Basic residues" evidence="1">
    <location>
        <begin position="906"/>
        <end position="920"/>
    </location>
</feature>